<keyword evidence="3" id="KW-0723">Serine/threonine-protein kinase</keyword>
<dbReference type="GO" id="GO:0004674">
    <property type="term" value="F:protein serine/threonine kinase activity"/>
    <property type="evidence" value="ECO:0007669"/>
    <property type="project" value="UniProtKB-KW"/>
</dbReference>
<dbReference type="SMART" id="SM00220">
    <property type="entry name" value="S_TKc"/>
    <property type="match status" value="1"/>
</dbReference>
<comment type="catalytic activity">
    <reaction evidence="14">
        <text>L-threonyl-[protein] + ATP = O-phospho-L-threonyl-[protein] + ADP + H(+)</text>
        <dbReference type="Rhea" id="RHEA:46608"/>
        <dbReference type="Rhea" id="RHEA-COMP:11060"/>
        <dbReference type="Rhea" id="RHEA-COMP:11605"/>
        <dbReference type="ChEBI" id="CHEBI:15378"/>
        <dbReference type="ChEBI" id="CHEBI:30013"/>
        <dbReference type="ChEBI" id="CHEBI:30616"/>
        <dbReference type="ChEBI" id="CHEBI:61977"/>
        <dbReference type="ChEBI" id="CHEBI:456216"/>
        <dbReference type="EC" id="2.7.11.1"/>
    </reaction>
</comment>
<dbReference type="PANTHER" id="PTHR27002">
    <property type="entry name" value="RECEPTOR-LIKE SERINE/THREONINE-PROTEIN KINASE SD1-8"/>
    <property type="match status" value="1"/>
</dbReference>
<evidence type="ECO:0000256" key="15">
    <source>
        <dbReference type="ARBA" id="ARBA00048679"/>
    </source>
</evidence>
<dbReference type="FunFam" id="3.30.200.20:FF:000142">
    <property type="entry name" value="Cysteine-rich receptor-like protein kinase 10"/>
    <property type="match status" value="1"/>
</dbReference>
<accession>M8ALB4</accession>
<dbReference type="PROSITE" id="PS50011">
    <property type="entry name" value="PROTEIN_KINASE_DOM"/>
    <property type="match status" value="1"/>
</dbReference>
<dbReference type="PROSITE" id="PS51473">
    <property type="entry name" value="GNK2"/>
    <property type="match status" value="1"/>
</dbReference>
<dbReference type="Gene3D" id="3.30.430.20">
    <property type="entry name" value="Gnk2 domain, C-X8-C-X2-C motif"/>
    <property type="match status" value="1"/>
</dbReference>
<dbReference type="Pfam" id="PF00069">
    <property type="entry name" value="Pkinase"/>
    <property type="match status" value="1"/>
</dbReference>
<evidence type="ECO:0000256" key="6">
    <source>
        <dbReference type="ARBA" id="ARBA00022729"/>
    </source>
</evidence>
<evidence type="ECO:0000256" key="14">
    <source>
        <dbReference type="ARBA" id="ARBA00047899"/>
    </source>
</evidence>
<keyword evidence="13" id="KW-0325">Glycoprotein</keyword>
<evidence type="ECO:0000256" key="1">
    <source>
        <dbReference type="ARBA" id="ARBA00004167"/>
    </source>
</evidence>
<evidence type="ECO:0000256" key="10">
    <source>
        <dbReference type="ARBA" id="ARBA00022840"/>
    </source>
</evidence>
<evidence type="ECO:0000256" key="2">
    <source>
        <dbReference type="ARBA" id="ARBA00012513"/>
    </source>
</evidence>
<dbReference type="GO" id="GO:0005886">
    <property type="term" value="C:plasma membrane"/>
    <property type="evidence" value="ECO:0007669"/>
    <property type="project" value="TreeGrafter"/>
</dbReference>
<comment type="subcellular location">
    <subcellularLocation>
        <location evidence="1">Membrane</location>
        <topology evidence="1">Single-pass membrane protein</topology>
    </subcellularLocation>
</comment>
<dbReference type="AlphaFoldDB" id="M8ALB4"/>
<gene>
    <name evidence="18" type="ORF">TRIUR3_06303</name>
</gene>
<feature type="region of interest" description="Disordered" evidence="16">
    <location>
        <begin position="151"/>
        <end position="177"/>
    </location>
</feature>
<evidence type="ECO:0000256" key="3">
    <source>
        <dbReference type="ARBA" id="ARBA00022527"/>
    </source>
</evidence>
<dbReference type="SUPFAM" id="SSF56112">
    <property type="entry name" value="Protein kinase-like (PK-like)"/>
    <property type="match status" value="1"/>
</dbReference>
<dbReference type="PROSITE" id="PS00107">
    <property type="entry name" value="PROTEIN_KINASE_ATP"/>
    <property type="match status" value="1"/>
</dbReference>
<dbReference type="STRING" id="4572.M8ALB4"/>
<keyword evidence="12" id="KW-0472">Membrane</keyword>
<dbReference type="EMBL" id="KD093023">
    <property type="protein sequence ID" value="EMS61634.1"/>
    <property type="molecule type" value="Genomic_DNA"/>
</dbReference>
<dbReference type="InterPro" id="IPR000719">
    <property type="entry name" value="Prot_kinase_dom"/>
</dbReference>
<evidence type="ECO:0000256" key="7">
    <source>
        <dbReference type="ARBA" id="ARBA00022737"/>
    </source>
</evidence>
<keyword evidence="7" id="KW-0677">Repeat</keyword>
<keyword evidence="18" id="KW-0675">Receptor</keyword>
<dbReference type="PROSITE" id="PS00108">
    <property type="entry name" value="PROTEIN_KINASE_ST"/>
    <property type="match status" value="1"/>
</dbReference>
<keyword evidence="9 18" id="KW-0418">Kinase</keyword>
<evidence type="ECO:0000256" key="9">
    <source>
        <dbReference type="ARBA" id="ARBA00022777"/>
    </source>
</evidence>
<name>M8ALB4_TRIUA</name>
<evidence type="ECO:0000256" key="16">
    <source>
        <dbReference type="SAM" id="MobiDB-lite"/>
    </source>
</evidence>
<comment type="catalytic activity">
    <reaction evidence="15">
        <text>L-seryl-[protein] + ATP = O-phospho-L-seryl-[protein] + ADP + H(+)</text>
        <dbReference type="Rhea" id="RHEA:17989"/>
        <dbReference type="Rhea" id="RHEA-COMP:9863"/>
        <dbReference type="Rhea" id="RHEA-COMP:11604"/>
        <dbReference type="ChEBI" id="CHEBI:15378"/>
        <dbReference type="ChEBI" id="CHEBI:29999"/>
        <dbReference type="ChEBI" id="CHEBI:30616"/>
        <dbReference type="ChEBI" id="CHEBI:83421"/>
        <dbReference type="ChEBI" id="CHEBI:456216"/>
        <dbReference type="EC" id="2.7.11.1"/>
    </reaction>
</comment>
<evidence type="ECO:0000256" key="5">
    <source>
        <dbReference type="ARBA" id="ARBA00022692"/>
    </source>
</evidence>
<dbReference type="eggNOG" id="ENOG502QWDY">
    <property type="taxonomic scope" value="Eukaryota"/>
</dbReference>
<dbReference type="InterPro" id="IPR017441">
    <property type="entry name" value="Protein_kinase_ATP_BS"/>
</dbReference>
<feature type="compositionally biased region" description="Low complexity" evidence="16">
    <location>
        <begin position="89"/>
        <end position="112"/>
    </location>
</feature>
<evidence type="ECO:0000256" key="13">
    <source>
        <dbReference type="ARBA" id="ARBA00023180"/>
    </source>
</evidence>
<feature type="chain" id="PRO_5010837766" description="non-specific serine/threonine protein kinase" evidence="17">
    <location>
        <begin position="32"/>
        <end position="654"/>
    </location>
</feature>
<dbReference type="InterPro" id="IPR002902">
    <property type="entry name" value="GNK2"/>
</dbReference>
<dbReference type="InterPro" id="IPR008271">
    <property type="entry name" value="Ser/Thr_kinase_AS"/>
</dbReference>
<sequence length="654" mass="71793">MAKPHRCFSPYLAGVAAAFLLSILHAPLAAADDEPPPWPICGPYPPSGNYTQNTTYRANIDLLSATLPRNASLSPAFYATGDVGDVPDTTSASSASPTATSSSTTTTSSQPTRSCAPGGRTGGGMFGVWCNFRYEVYPFFPGRPLVQLPQFVESPPASAPPVTGGEEKKRNSAGREDQKKMRIYLVRPLKHFKLWNNSQSSDDSIDYPSDATSDDIQHIDSLLLDLATLRIATDDFDNSKMLGKGGFGMVYKGVLPDGEEIAVKRLGQTSRQGIGELKSELVLVAKLHHKNLVRLVGVCLEEQEKILVYEYMPNRSLDMILFDSEKNKELDWGKRFKIINGIARGLQYLHEDSQLKIVHRDLKASNVLLDVDYNPKISDFGLAKIFGGDQSEDVTRRIAGTYGYMAPEYAMRGMGALDPGKRRRVDGSIPEQPPSRRPGAQVHPRRAPVRAEETGEQADDVVGEYHVQQPHRPSPFSVQAGILHPGVCQYLNLLEMILGGGRGPAVSVSITESLQCGCSSEPDGCIRSEAWTGNAIDWGRRHKLEATGGEHGARPTRALCVGRDVSDLHCAEPVGRSYALCGTELRKQKMFHRRKPSVLARRKPWPVIPMLVPKVCTDLTDDIVIKETRDDILKHNTGFQSRHSNIHNGPEAAH</sequence>
<feature type="region of interest" description="Disordered" evidence="16">
    <location>
        <begin position="415"/>
        <end position="457"/>
    </location>
</feature>
<evidence type="ECO:0000256" key="12">
    <source>
        <dbReference type="ARBA" id="ARBA00023136"/>
    </source>
</evidence>
<reference evidence="18" key="1">
    <citation type="journal article" date="2013" name="Nature">
        <title>Draft genome of the wheat A-genome progenitor Triticum urartu.</title>
        <authorList>
            <person name="Ling H.Q."/>
            <person name="Zhao S."/>
            <person name="Liu D."/>
            <person name="Wang J."/>
            <person name="Sun H."/>
            <person name="Zhang C."/>
            <person name="Fan H."/>
            <person name="Li D."/>
            <person name="Dong L."/>
            <person name="Tao Y."/>
            <person name="Gao C."/>
            <person name="Wu H."/>
            <person name="Li Y."/>
            <person name="Cui Y."/>
            <person name="Guo X."/>
            <person name="Zheng S."/>
            <person name="Wang B."/>
            <person name="Yu K."/>
            <person name="Liang Q."/>
            <person name="Yang W."/>
            <person name="Lou X."/>
            <person name="Chen J."/>
            <person name="Feng M."/>
            <person name="Jian J."/>
            <person name="Zhang X."/>
            <person name="Luo G."/>
            <person name="Jiang Y."/>
            <person name="Liu J."/>
            <person name="Wang Z."/>
            <person name="Sha Y."/>
            <person name="Zhang B."/>
            <person name="Wu H."/>
            <person name="Tang D."/>
            <person name="Shen Q."/>
            <person name="Xue P."/>
            <person name="Zou S."/>
            <person name="Wang X."/>
            <person name="Liu X."/>
            <person name="Wang F."/>
            <person name="Yang Y."/>
            <person name="An X."/>
            <person name="Dong Z."/>
            <person name="Zhang K."/>
            <person name="Zhang X."/>
            <person name="Luo M.C."/>
            <person name="Dvorak J."/>
            <person name="Tong Y."/>
            <person name="Wang J."/>
            <person name="Yang H."/>
            <person name="Li Z."/>
            <person name="Wang D."/>
            <person name="Zhang A."/>
            <person name="Wang J."/>
        </authorList>
    </citation>
    <scope>NUCLEOTIDE SEQUENCE</scope>
</reference>
<keyword evidence="11" id="KW-1133">Transmembrane helix</keyword>
<keyword evidence="5" id="KW-0812">Transmembrane</keyword>
<feature type="region of interest" description="Disordered" evidence="16">
    <location>
        <begin position="88"/>
        <end position="118"/>
    </location>
</feature>
<organism evidence="18">
    <name type="scientific">Triticum urartu</name>
    <name type="common">Red wild einkorn</name>
    <name type="synonym">Crithodium urartu</name>
    <dbReference type="NCBI Taxonomy" id="4572"/>
    <lineage>
        <taxon>Eukaryota</taxon>
        <taxon>Viridiplantae</taxon>
        <taxon>Streptophyta</taxon>
        <taxon>Embryophyta</taxon>
        <taxon>Tracheophyta</taxon>
        <taxon>Spermatophyta</taxon>
        <taxon>Magnoliopsida</taxon>
        <taxon>Liliopsida</taxon>
        <taxon>Poales</taxon>
        <taxon>Poaceae</taxon>
        <taxon>BOP clade</taxon>
        <taxon>Pooideae</taxon>
        <taxon>Triticodae</taxon>
        <taxon>Triticeae</taxon>
        <taxon>Triticinae</taxon>
        <taxon>Triticum</taxon>
    </lineage>
</organism>
<dbReference type="EC" id="2.7.11.1" evidence="2"/>
<keyword evidence="10" id="KW-0067">ATP-binding</keyword>
<evidence type="ECO:0000256" key="4">
    <source>
        <dbReference type="ARBA" id="ARBA00022679"/>
    </source>
</evidence>
<dbReference type="FunFam" id="1.10.510.10:FF:001023">
    <property type="entry name" value="Os07g0541700 protein"/>
    <property type="match status" value="1"/>
</dbReference>
<evidence type="ECO:0000256" key="11">
    <source>
        <dbReference type="ARBA" id="ARBA00022989"/>
    </source>
</evidence>
<dbReference type="Gene3D" id="3.30.200.20">
    <property type="entry name" value="Phosphorylase Kinase, domain 1"/>
    <property type="match status" value="1"/>
</dbReference>
<evidence type="ECO:0000313" key="18">
    <source>
        <dbReference type="EMBL" id="EMS61634.1"/>
    </source>
</evidence>
<proteinExistence type="predicted"/>
<keyword evidence="6 17" id="KW-0732">Signal</keyword>
<dbReference type="PANTHER" id="PTHR27002:SF126">
    <property type="entry name" value="CYSTEINE-RICH RECEPTOR-LIKE PROTEIN KINASE 6"/>
    <property type="match status" value="1"/>
</dbReference>
<dbReference type="GO" id="GO:0005524">
    <property type="term" value="F:ATP binding"/>
    <property type="evidence" value="ECO:0007669"/>
    <property type="project" value="UniProtKB-UniRule"/>
</dbReference>
<evidence type="ECO:0000256" key="17">
    <source>
        <dbReference type="SAM" id="SignalP"/>
    </source>
</evidence>
<dbReference type="Gene3D" id="1.10.510.10">
    <property type="entry name" value="Transferase(Phosphotransferase) domain 1"/>
    <property type="match status" value="1"/>
</dbReference>
<feature type="signal peptide" evidence="17">
    <location>
        <begin position="1"/>
        <end position="31"/>
    </location>
</feature>
<keyword evidence="8" id="KW-0547">Nucleotide-binding</keyword>
<keyword evidence="4" id="KW-0808">Transferase</keyword>
<dbReference type="InterPro" id="IPR038408">
    <property type="entry name" value="GNK2_sf"/>
</dbReference>
<dbReference type="InterPro" id="IPR011009">
    <property type="entry name" value="Kinase-like_dom_sf"/>
</dbReference>
<feature type="compositionally biased region" description="Basic and acidic residues" evidence="16">
    <location>
        <begin position="165"/>
        <end position="177"/>
    </location>
</feature>
<evidence type="ECO:0000256" key="8">
    <source>
        <dbReference type="ARBA" id="ARBA00022741"/>
    </source>
</evidence>
<protein>
    <recommendedName>
        <fullName evidence="2">non-specific serine/threonine protein kinase</fullName>
        <ecNumber evidence="2">2.7.11.1</ecNumber>
    </recommendedName>
</protein>